<proteinExistence type="predicted"/>
<dbReference type="Proteomes" id="UP000185494">
    <property type="component" value="Chromosome 2"/>
</dbReference>
<organism evidence="2 3">
    <name type="scientific">Roseomonas gilardii</name>
    <dbReference type="NCBI Taxonomy" id="257708"/>
    <lineage>
        <taxon>Bacteria</taxon>
        <taxon>Pseudomonadati</taxon>
        <taxon>Pseudomonadota</taxon>
        <taxon>Alphaproteobacteria</taxon>
        <taxon>Acetobacterales</taxon>
        <taxon>Roseomonadaceae</taxon>
        <taxon>Roseomonas</taxon>
    </lineage>
</organism>
<dbReference type="STRING" id="257708.RGI145_19405"/>
<evidence type="ECO:0000313" key="3">
    <source>
        <dbReference type="Proteomes" id="UP000185494"/>
    </source>
</evidence>
<dbReference type="AlphaFoldDB" id="A0A1L7AL92"/>
<protein>
    <submittedName>
        <fullName evidence="2">Uncharacterized protein</fullName>
    </submittedName>
</protein>
<accession>A0A1L7AL92</accession>
<sequence>MDADETPPPFQPGPGDDDELQRLWLGLSPERRRFALRFLRWLAGDAGMLTDEERQDLLERLSR</sequence>
<dbReference type="EMBL" id="CP015584">
    <property type="protein sequence ID" value="APT59516.1"/>
    <property type="molecule type" value="Genomic_DNA"/>
</dbReference>
<feature type="compositionally biased region" description="Pro residues" evidence="1">
    <location>
        <begin position="1"/>
        <end position="12"/>
    </location>
</feature>
<dbReference type="RefSeq" id="WP_075800228.1">
    <property type="nucleotide sequence ID" value="NZ_CP015584.1"/>
</dbReference>
<gene>
    <name evidence="2" type="ORF">RGI145_19405</name>
</gene>
<reference evidence="2 3" key="1">
    <citation type="submission" date="2016-05" db="EMBL/GenBank/DDBJ databases">
        <title>Complete Genome and Methylome Analysis of Psychrotrophic Bacterial Isolates from Antarctic Lake Untersee.</title>
        <authorList>
            <person name="Fomenkov A."/>
            <person name="Akimov V.N."/>
            <person name="Vasilyeva L.V."/>
            <person name="Andersen D."/>
            <person name="Vincze T."/>
            <person name="Roberts R.J."/>
        </authorList>
    </citation>
    <scope>NUCLEOTIDE SEQUENCE [LARGE SCALE GENOMIC DNA]</scope>
    <source>
        <strain evidence="2 3">U14-5</strain>
    </source>
</reference>
<evidence type="ECO:0000256" key="1">
    <source>
        <dbReference type="SAM" id="MobiDB-lite"/>
    </source>
</evidence>
<evidence type="ECO:0000313" key="2">
    <source>
        <dbReference type="EMBL" id="APT59516.1"/>
    </source>
</evidence>
<name>A0A1L7AL92_9PROT</name>
<dbReference type="KEGG" id="rgi:RGI145_19405"/>
<feature type="region of interest" description="Disordered" evidence="1">
    <location>
        <begin position="1"/>
        <end position="20"/>
    </location>
</feature>